<protein>
    <submittedName>
        <fullName evidence="1">UreE urease accessory protein, C-terminal domain</fullName>
    </submittedName>
</protein>
<reference evidence="1 2" key="1">
    <citation type="submission" date="2017-04" db="EMBL/GenBank/DDBJ databases">
        <authorList>
            <person name="Afonso C.L."/>
            <person name="Miller P.J."/>
            <person name="Scott M.A."/>
            <person name="Spackman E."/>
            <person name="Goraichik I."/>
            <person name="Dimitrov K.M."/>
            <person name="Suarez D.L."/>
            <person name="Swayne D.E."/>
        </authorList>
    </citation>
    <scope>NUCLEOTIDE SEQUENCE [LARGE SCALE GENOMIC DNA]</scope>
    <source>
        <strain evidence="1 2">DSM 22418</strain>
    </source>
</reference>
<sequence length="148" mass="16560">MYTDKLGDSTVNKQNVLEDTLLIEWYEVNKTLFNRKTVGGTPVTVRRDVGQSIKNEELISTVDGMVVRIRIKPCTCMILTTENMATLGSFCFDVGNRHLPVFLIGKSVAVAYDARLYQALKGKYGEEVSLCLETLDPVFVLKAFGNFL</sequence>
<dbReference type="SUPFAM" id="SSF69737">
    <property type="entry name" value="Urease metallochaperone UreE, C-terminal domain"/>
    <property type="match status" value="1"/>
</dbReference>
<proteinExistence type="predicted"/>
<dbReference type="AlphaFoldDB" id="A0A1X7K5N3"/>
<dbReference type="Gene3D" id="3.30.70.790">
    <property type="entry name" value="UreE, C-terminal domain"/>
    <property type="match status" value="1"/>
</dbReference>
<name>A0A1X7K5N3_9SPHI</name>
<dbReference type="Proteomes" id="UP000192980">
    <property type="component" value="Unassembled WGS sequence"/>
</dbReference>
<organism evidence="1 2">
    <name type="scientific">Sphingobacterium psychroaquaticum</name>
    <dbReference type="NCBI Taxonomy" id="561061"/>
    <lineage>
        <taxon>Bacteria</taxon>
        <taxon>Pseudomonadati</taxon>
        <taxon>Bacteroidota</taxon>
        <taxon>Sphingobacteriia</taxon>
        <taxon>Sphingobacteriales</taxon>
        <taxon>Sphingobacteriaceae</taxon>
        <taxon>Sphingobacterium</taxon>
    </lineage>
</organism>
<keyword evidence="2" id="KW-1185">Reference proteome</keyword>
<dbReference type="STRING" id="561061.SAMN05660862_2605"/>
<evidence type="ECO:0000313" key="2">
    <source>
        <dbReference type="Proteomes" id="UP000192980"/>
    </source>
</evidence>
<dbReference type="GO" id="GO:0019627">
    <property type="term" value="P:urea metabolic process"/>
    <property type="evidence" value="ECO:0007669"/>
    <property type="project" value="InterPro"/>
</dbReference>
<evidence type="ECO:0000313" key="1">
    <source>
        <dbReference type="EMBL" id="SMG36268.1"/>
    </source>
</evidence>
<dbReference type="GO" id="GO:0016151">
    <property type="term" value="F:nickel cation binding"/>
    <property type="evidence" value="ECO:0007669"/>
    <property type="project" value="InterPro"/>
</dbReference>
<gene>
    <name evidence="1" type="ORF">SAMN05660862_2605</name>
</gene>
<dbReference type="EMBL" id="FXAU01000004">
    <property type="protein sequence ID" value="SMG36268.1"/>
    <property type="molecule type" value="Genomic_DNA"/>
</dbReference>
<dbReference type="GO" id="GO:0065003">
    <property type="term" value="P:protein-containing complex assembly"/>
    <property type="evidence" value="ECO:0007669"/>
    <property type="project" value="InterPro"/>
</dbReference>
<accession>A0A1X7K5N3</accession>